<evidence type="ECO:0000256" key="4">
    <source>
        <dbReference type="RuleBase" id="RU361188"/>
    </source>
</evidence>
<evidence type="ECO:0000256" key="2">
    <source>
        <dbReference type="ARBA" id="ARBA00022729"/>
    </source>
</evidence>
<proteinExistence type="inferred from homology"/>
<feature type="domain" description="Glycosyl hydrolase family 30 TIM-barrel" evidence="5">
    <location>
        <begin position="92"/>
        <end position="402"/>
    </location>
</feature>
<gene>
    <name evidence="7" type="ORF">ACFOOT_08980</name>
</gene>
<dbReference type="PANTHER" id="PTHR11069:SF23">
    <property type="entry name" value="LYSOSOMAL ACID GLUCOSYLCERAMIDASE"/>
    <property type="match status" value="1"/>
</dbReference>
<dbReference type="InterPro" id="IPR006311">
    <property type="entry name" value="TAT_signal"/>
</dbReference>
<dbReference type="Pfam" id="PF02055">
    <property type="entry name" value="Glyco_hydro_30"/>
    <property type="match status" value="1"/>
</dbReference>
<accession>A0ABV7V382</accession>
<dbReference type="PANTHER" id="PTHR11069">
    <property type="entry name" value="GLUCOSYLCERAMIDASE"/>
    <property type="match status" value="1"/>
</dbReference>
<comment type="similarity">
    <text evidence="1 4">Belongs to the glycosyl hydrolase 30 family.</text>
</comment>
<sequence length="506" mass="55289">MEQGANRGIKRRDAMALIGMGAAAAGMPGMSAAARAPVPAATPERTAGGARWLATVAGRPWQGRALPALGAVSADPFAVGATVRLDAPRQTIAGFGGAFSEKGWQALMALPPARRSEALAALFGDDGCGFNHCRTPIGANDISRGWYSYDETPGDYDLAHFTIANDRDTLIPFIQAAQRLRPDLKVWASPWSPPTWMKQGGHYAQAPAWPGQPSNGITPAQLGQEGRDSFRLDDRTLAAYARYFRRYVEEYAKAGIRIDTVMPQNEFNSAQPFPSCCWTPEGLARFIPFLAREMDKVGTRVFFGTLERGNIDLFDRVMAHPDAAAAIKGIGVQWAGKDALGPLRERYPALELWGSEQECGVGTNDWRYARYGWQTIKRYFEHGATVWTYWNMAMPQGGMSGWGWPQNSLVEVDTNAGTFRLGEDYWLVRHLSAHVRPGARLVPVESFLGYVDQLAFRNPDGSLVLVASNAVAQPSTVTYRIGDKTLALPLEPDSLNTVIVPADRLA</sequence>
<evidence type="ECO:0000313" key="7">
    <source>
        <dbReference type="EMBL" id="MFC3671560.1"/>
    </source>
</evidence>
<dbReference type="Gene3D" id="3.20.20.80">
    <property type="entry name" value="Glycosidases"/>
    <property type="match status" value="1"/>
</dbReference>
<protein>
    <submittedName>
        <fullName evidence="7">Glycoside hydrolase family 30 beta sandwich domain-containing protein</fullName>
    </submittedName>
</protein>
<dbReference type="GO" id="GO:0016787">
    <property type="term" value="F:hydrolase activity"/>
    <property type="evidence" value="ECO:0007669"/>
    <property type="project" value="UniProtKB-KW"/>
</dbReference>
<keyword evidence="2" id="KW-0732">Signal</keyword>
<evidence type="ECO:0000259" key="5">
    <source>
        <dbReference type="Pfam" id="PF02055"/>
    </source>
</evidence>
<dbReference type="InterPro" id="IPR017853">
    <property type="entry name" value="GH"/>
</dbReference>
<dbReference type="InterPro" id="IPR033453">
    <property type="entry name" value="Glyco_hydro_30_TIM-barrel"/>
</dbReference>
<dbReference type="RefSeq" id="WP_191323646.1">
    <property type="nucleotide sequence ID" value="NZ_BMZP01000005.1"/>
</dbReference>
<comment type="caution">
    <text evidence="7">The sequence shown here is derived from an EMBL/GenBank/DDBJ whole genome shotgun (WGS) entry which is preliminary data.</text>
</comment>
<name>A0ABV7V382_9SPHN</name>
<evidence type="ECO:0000256" key="1">
    <source>
        <dbReference type="ARBA" id="ARBA00005382"/>
    </source>
</evidence>
<dbReference type="EMBL" id="JBHRYE010000012">
    <property type="protein sequence ID" value="MFC3671560.1"/>
    <property type="molecule type" value="Genomic_DNA"/>
</dbReference>
<organism evidence="7 8">
    <name type="scientific">Novosphingobium pokkalii</name>
    <dbReference type="NCBI Taxonomy" id="1770194"/>
    <lineage>
        <taxon>Bacteria</taxon>
        <taxon>Pseudomonadati</taxon>
        <taxon>Pseudomonadota</taxon>
        <taxon>Alphaproteobacteria</taxon>
        <taxon>Sphingomonadales</taxon>
        <taxon>Sphingomonadaceae</taxon>
        <taxon>Novosphingobium</taxon>
    </lineage>
</organism>
<dbReference type="Proteomes" id="UP001595683">
    <property type="component" value="Unassembled WGS sequence"/>
</dbReference>
<dbReference type="InterPro" id="IPR001139">
    <property type="entry name" value="Glyco_hydro_30"/>
</dbReference>
<dbReference type="InterPro" id="IPR033452">
    <property type="entry name" value="GH30_C"/>
</dbReference>
<evidence type="ECO:0000259" key="6">
    <source>
        <dbReference type="Pfam" id="PF17189"/>
    </source>
</evidence>
<keyword evidence="4" id="KW-0326">Glycosidase</keyword>
<reference evidence="8" key="1">
    <citation type="journal article" date="2019" name="Int. J. Syst. Evol. Microbiol.">
        <title>The Global Catalogue of Microorganisms (GCM) 10K type strain sequencing project: providing services to taxonomists for standard genome sequencing and annotation.</title>
        <authorList>
            <consortium name="The Broad Institute Genomics Platform"/>
            <consortium name="The Broad Institute Genome Sequencing Center for Infectious Disease"/>
            <person name="Wu L."/>
            <person name="Ma J."/>
        </authorList>
    </citation>
    <scope>NUCLEOTIDE SEQUENCE [LARGE SCALE GENOMIC DNA]</scope>
    <source>
        <strain evidence="8">KCTC 42224</strain>
    </source>
</reference>
<evidence type="ECO:0000313" key="8">
    <source>
        <dbReference type="Proteomes" id="UP001595683"/>
    </source>
</evidence>
<feature type="domain" description="Glycosyl hydrolase family 30 beta sandwich" evidence="6">
    <location>
        <begin position="451"/>
        <end position="498"/>
    </location>
</feature>
<dbReference type="Pfam" id="PF17189">
    <property type="entry name" value="Glyco_hydro_30C"/>
    <property type="match status" value="1"/>
</dbReference>
<keyword evidence="8" id="KW-1185">Reference proteome</keyword>
<evidence type="ECO:0000256" key="3">
    <source>
        <dbReference type="ARBA" id="ARBA00022801"/>
    </source>
</evidence>
<dbReference type="PROSITE" id="PS51318">
    <property type="entry name" value="TAT"/>
    <property type="match status" value="1"/>
</dbReference>
<keyword evidence="3 4" id="KW-0378">Hydrolase</keyword>
<dbReference type="PRINTS" id="PR00843">
    <property type="entry name" value="GLHYDRLASE30"/>
</dbReference>
<dbReference type="SUPFAM" id="SSF51445">
    <property type="entry name" value="(Trans)glycosidases"/>
    <property type="match status" value="1"/>
</dbReference>